<reference evidence="1 2" key="1">
    <citation type="submission" date="2018-04" db="EMBL/GenBank/DDBJ databases">
        <authorList>
            <person name="Vogel A."/>
        </authorList>
    </citation>
    <scope>NUCLEOTIDE SEQUENCE [LARGE SCALE GENOMIC DNA]</scope>
</reference>
<sequence length="72" mass="8365">MSPSAQDYSFSTNRATEHWHRGRSDLADHWTEFELVQLDLFRLTQHKEISWVEAARPATPHQQVEGTKAAME</sequence>
<dbReference type="AlphaFoldDB" id="A0A484K5P1"/>
<organism evidence="1 2">
    <name type="scientific">Cuscuta campestris</name>
    <dbReference type="NCBI Taxonomy" id="132261"/>
    <lineage>
        <taxon>Eukaryota</taxon>
        <taxon>Viridiplantae</taxon>
        <taxon>Streptophyta</taxon>
        <taxon>Embryophyta</taxon>
        <taxon>Tracheophyta</taxon>
        <taxon>Spermatophyta</taxon>
        <taxon>Magnoliopsida</taxon>
        <taxon>eudicotyledons</taxon>
        <taxon>Gunneridae</taxon>
        <taxon>Pentapetalae</taxon>
        <taxon>asterids</taxon>
        <taxon>lamiids</taxon>
        <taxon>Solanales</taxon>
        <taxon>Convolvulaceae</taxon>
        <taxon>Cuscuteae</taxon>
        <taxon>Cuscuta</taxon>
        <taxon>Cuscuta subgen. Grammica</taxon>
        <taxon>Cuscuta sect. Cleistogrammica</taxon>
    </lineage>
</organism>
<accession>A0A484K5P1</accession>
<protein>
    <submittedName>
        <fullName evidence="1">Uncharacterized protein</fullName>
    </submittedName>
</protein>
<evidence type="ECO:0000313" key="2">
    <source>
        <dbReference type="Proteomes" id="UP000595140"/>
    </source>
</evidence>
<dbReference type="Proteomes" id="UP000595140">
    <property type="component" value="Unassembled WGS sequence"/>
</dbReference>
<evidence type="ECO:0000313" key="1">
    <source>
        <dbReference type="EMBL" id="VFQ60993.1"/>
    </source>
</evidence>
<dbReference type="EMBL" id="OOIL02000126">
    <property type="protein sequence ID" value="VFQ60993.1"/>
    <property type="molecule type" value="Genomic_DNA"/>
</dbReference>
<gene>
    <name evidence="1" type="ORF">CCAM_LOCUS2769</name>
</gene>
<keyword evidence="2" id="KW-1185">Reference proteome</keyword>
<name>A0A484K5P1_9ASTE</name>
<proteinExistence type="predicted"/>